<dbReference type="PANTHER" id="PTHR46049">
    <property type="entry name" value="AGAP003327-PA"/>
    <property type="match status" value="1"/>
</dbReference>
<keyword evidence="4" id="KW-1185">Reference proteome</keyword>
<proteinExistence type="predicted"/>
<dbReference type="InterPro" id="IPR029071">
    <property type="entry name" value="Ubiquitin-like_domsf"/>
</dbReference>
<dbReference type="AlphaFoldDB" id="A0A9J6GXT6"/>
<dbReference type="GO" id="GO:0048731">
    <property type="term" value="P:system development"/>
    <property type="evidence" value="ECO:0007669"/>
    <property type="project" value="UniProtKB-ARBA"/>
</dbReference>
<dbReference type="Gene3D" id="1.20.80.10">
    <property type="match status" value="1"/>
</dbReference>
<dbReference type="GO" id="GO:0009887">
    <property type="term" value="P:animal organ morphogenesis"/>
    <property type="evidence" value="ECO:0007669"/>
    <property type="project" value="UniProtKB-ARBA"/>
</dbReference>
<dbReference type="InterPro" id="IPR051724">
    <property type="entry name" value="Actin_motor_Myosin"/>
</dbReference>
<dbReference type="InterPro" id="IPR035963">
    <property type="entry name" value="FERM_2"/>
</dbReference>
<dbReference type="InterPro" id="IPR019748">
    <property type="entry name" value="FERM_central"/>
</dbReference>
<dbReference type="CDD" id="cd14473">
    <property type="entry name" value="FERM_B-lobe"/>
    <property type="match status" value="1"/>
</dbReference>
<dbReference type="PANTHER" id="PTHR46049:SF3">
    <property type="entry name" value="MYOSIN VIIA"/>
    <property type="match status" value="1"/>
</dbReference>
<dbReference type="GO" id="GO:0005856">
    <property type="term" value="C:cytoskeleton"/>
    <property type="evidence" value="ECO:0007669"/>
    <property type="project" value="InterPro"/>
</dbReference>
<dbReference type="OMA" id="NILECST"/>
<feature type="domain" description="FERM" evidence="1">
    <location>
        <begin position="290"/>
        <end position="471"/>
    </location>
</feature>
<dbReference type="OrthoDB" id="6108017at2759"/>
<dbReference type="CDD" id="cd17208">
    <property type="entry name" value="FERM_F1_DdMyo7_like"/>
    <property type="match status" value="1"/>
</dbReference>
<dbReference type="EMBL" id="JABSTR010000010">
    <property type="protein sequence ID" value="KAH9380261.1"/>
    <property type="molecule type" value="Genomic_DNA"/>
</dbReference>
<dbReference type="Pfam" id="PF21989">
    <property type="entry name" value="RA_2"/>
    <property type="match status" value="1"/>
</dbReference>
<dbReference type="Proteomes" id="UP000821853">
    <property type="component" value="Chromosome 8"/>
</dbReference>
<dbReference type="InterPro" id="IPR000299">
    <property type="entry name" value="FERM_domain"/>
</dbReference>
<dbReference type="PROSITE" id="PS50057">
    <property type="entry name" value="FERM_3"/>
    <property type="match status" value="1"/>
</dbReference>
<accession>A0A9J6GXT6</accession>
<dbReference type="GO" id="GO:0071944">
    <property type="term" value="C:cell periphery"/>
    <property type="evidence" value="ECO:0007669"/>
    <property type="project" value="UniProtKB-ARBA"/>
</dbReference>
<dbReference type="InterPro" id="IPR000857">
    <property type="entry name" value="MyTH4_dom"/>
</dbReference>
<dbReference type="SMART" id="SM00295">
    <property type="entry name" value="B41"/>
    <property type="match status" value="1"/>
</dbReference>
<gene>
    <name evidence="3" type="ORF">HPB48_018195</name>
</gene>
<evidence type="ECO:0000313" key="4">
    <source>
        <dbReference type="Proteomes" id="UP000821853"/>
    </source>
</evidence>
<dbReference type="Pfam" id="PF00784">
    <property type="entry name" value="MyTH4"/>
    <property type="match status" value="1"/>
</dbReference>
<dbReference type="VEuPathDB" id="VectorBase:HLOH_051311"/>
<dbReference type="InterPro" id="IPR014352">
    <property type="entry name" value="FERM/acyl-CoA-bd_prot_sf"/>
</dbReference>
<dbReference type="PROSITE" id="PS51016">
    <property type="entry name" value="MYTH4"/>
    <property type="match status" value="1"/>
</dbReference>
<evidence type="ECO:0000259" key="2">
    <source>
        <dbReference type="PROSITE" id="PS51016"/>
    </source>
</evidence>
<dbReference type="Gene3D" id="3.10.20.90">
    <property type="entry name" value="Phosphatidylinositol 3-kinase Catalytic Subunit, Chain A, domain 1"/>
    <property type="match status" value="1"/>
</dbReference>
<organism evidence="3 4">
    <name type="scientific">Haemaphysalis longicornis</name>
    <name type="common">Bush tick</name>
    <dbReference type="NCBI Taxonomy" id="44386"/>
    <lineage>
        <taxon>Eukaryota</taxon>
        <taxon>Metazoa</taxon>
        <taxon>Ecdysozoa</taxon>
        <taxon>Arthropoda</taxon>
        <taxon>Chelicerata</taxon>
        <taxon>Arachnida</taxon>
        <taxon>Acari</taxon>
        <taxon>Parasitiformes</taxon>
        <taxon>Ixodida</taxon>
        <taxon>Ixodoidea</taxon>
        <taxon>Ixodidae</taxon>
        <taxon>Haemaphysalinae</taxon>
        <taxon>Haemaphysalis</taxon>
    </lineage>
</organism>
<name>A0A9J6GXT6_HAELO</name>
<comment type="caution">
    <text evidence="3">The sequence shown here is derived from an EMBL/GenBank/DDBJ whole genome shotgun (WGS) entry which is preliminary data.</text>
</comment>
<sequence length="471" mass="54591">MLELGAWQFEDRVKLHQEVMNCRRTLVDSGLLNKPEAAALGLFKSTLRRLNRNRLDKLRQEYSSEGYKCYQHTYWAFSKSAVGQSFLVMADAQVENTATKLFTSILIFSGLLEEEDAEWHGQRDLIQLAQSIIECSMSREMLLNELFIQLIKQTTDHPDPNSRVNVRHWQLLSLLCSVAAPTDRRILNYLHAHLRHCAMDVVTEEGQFAQFSLKAGCSLSLPLPKLCRVVDTEQHSKRPALMVSHRTDELEAKTSIDESQECLMRTLETRGRKWPPSRDEVSCTTRRHPCRSRVHFLDGQVQNIDFDPCVSAAEVLTMLKARINLRPSAEGYAIYEVIGPTERAMMPEEKMADAMSKWERWAQSQQGPAKANKQQYFLFKKHLMLDAYVDLSDPVEEELLFHQLVYNIRLDRFPVTEHEAITLCALKAQLDHGDYQEAIVDYRQVALRFFFFLFMKMKQLSHRSSCFYRDC</sequence>
<dbReference type="SMART" id="SM00139">
    <property type="entry name" value="MyTH4"/>
    <property type="match status" value="1"/>
</dbReference>
<dbReference type="SUPFAM" id="SSF54236">
    <property type="entry name" value="Ubiquitin-like"/>
    <property type="match status" value="1"/>
</dbReference>
<dbReference type="InterPro" id="IPR038185">
    <property type="entry name" value="MyTH4_dom_sf"/>
</dbReference>
<dbReference type="Pfam" id="PF00373">
    <property type="entry name" value="FERM_M"/>
    <property type="match status" value="1"/>
</dbReference>
<evidence type="ECO:0000259" key="1">
    <source>
        <dbReference type="PROSITE" id="PS50057"/>
    </source>
</evidence>
<dbReference type="SUPFAM" id="SSF47031">
    <property type="entry name" value="Second domain of FERM"/>
    <property type="match status" value="1"/>
</dbReference>
<feature type="domain" description="MyTH4" evidence="2">
    <location>
        <begin position="77"/>
        <end position="285"/>
    </location>
</feature>
<dbReference type="InterPro" id="IPR019749">
    <property type="entry name" value="Band_41_domain"/>
</dbReference>
<evidence type="ECO:0000313" key="3">
    <source>
        <dbReference type="EMBL" id="KAH9380261.1"/>
    </source>
</evidence>
<dbReference type="Gene3D" id="1.25.40.530">
    <property type="entry name" value="MyTH4 domain"/>
    <property type="match status" value="1"/>
</dbReference>
<reference evidence="3 4" key="1">
    <citation type="journal article" date="2020" name="Cell">
        <title>Large-Scale Comparative Analyses of Tick Genomes Elucidate Their Genetic Diversity and Vector Capacities.</title>
        <authorList>
            <consortium name="Tick Genome and Microbiome Consortium (TIGMIC)"/>
            <person name="Jia N."/>
            <person name="Wang J."/>
            <person name="Shi W."/>
            <person name="Du L."/>
            <person name="Sun Y."/>
            <person name="Zhan W."/>
            <person name="Jiang J.F."/>
            <person name="Wang Q."/>
            <person name="Zhang B."/>
            <person name="Ji P."/>
            <person name="Bell-Sakyi L."/>
            <person name="Cui X.M."/>
            <person name="Yuan T.T."/>
            <person name="Jiang B.G."/>
            <person name="Yang W.F."/>
            <person name="Lam T.T."/>
            <person name="Chang Q.C."/>
            <person name="Ding S.J."/>
            <person name="Wang X.J."/>
            <person name="Zhu J.G."/>
            <person name="Ruan X.D."/>
            <person name="Zhao L."/>
            <person name="Wei J.T."/>
            <person name="Ye R.Z."/>
            <person name="Que T.C."/>
            <person name="Du C.H."/>
            <person name="Zhou Y.H."/>
            <person name="Cheng J.X."/>
            <person name="Dai P.F."/>
            <person name="Guo W.B."/>
            <person name="Han X.H."/>
            <person name="Huang E.J."/>
            <person name="Li L.F."/>
            <person name="Wei W."/>
            <person name="Gao Y.C."/>
            <person name="Liu J.Z."/>
            <person name="Shao H.Z."/>
            <person name="Wang X."/>
            <person name="Wang C.C."/>
            <person name="Yang T.C."/>
            <person name="Huo Q.B."/>
            <person name="Li W."/>
            <person name="Chen H.Y."/>
            <person name="Chen S.E."/>
            <person name="Zhou L.G."/>
            <person name="Ni X.B."/>
            <person name="Tian J.H."/>
            <person name="Sheng Y."/>
            <person name="Liu T."/>
            <person name="Pan Y.S."/>
            <person name="Xia L.Y."/>
            <person name="Li J."/>
            <person name="Zhao F."/>
            <person name="Cao W.C."/>
        </authorList>
    </citation>
    <scope>NUCLEOTIDE SEQUENCE [LARGE SCALE GENOMIC DNA]</scope>
    <source>
        <strain evidence="3">HaeL-2018</strain>
    </source>
</reference>
<protein>
    <submittedName>
        <fullName evidence="3">Uncharacterized protein</fullName>
    </submittedName>
</protein>